<feature type="compositionally biased region" description="Polar residues" evidence="1">
    <location>
        <begin position="139"/>
        <end position="161"/>
    </location>
</feature>
<feature type="compositionally biased region" description="Low complexity" evidence="1">
    <location>
        <begin position="1"/>
        <end position="10"/>
    </location>
</feature>
<feature type="compositionally biased region" description="Low complexity" evidence="1">
    <location>
        <begin position="259"/>
        <end position="274"/>
    </location>
</feature>
<organism evidence="2 3">
    <name type="scientific">Lentinula aciculospora</name>
    <dbReference type="NCBI Taxonomy" id="153920"/>
    <lineage>
        <taxon>Eukaryota</taxon>
        <taxon>Fungi</taxon>
        <taxon>Dikarya</taxon>
        <taxon>Basidiomycota</taxon>
        <taxon>Agaricomycotina</taxon>
        <taxon>Agaricomycetes</taxon>
        <taxon>Agaricomycetidae</taxon>
        <taxon>Agaricales</taxon>
        <taxon>Marasmiineae</taxon>
        <taxon>Omphalotaceae</taxon>
        <taxon>Lentinula</taxon>
    </lineage>
</organism>
<sequence>MATPSSSATSPSPPMAYLQPIVPASQGPSSSSLSSLSPSADAGEGERRKKAVQKFLARAELSNVTRTLRTRLSYASTKTNPNHASTSFGDLDAQTQSTSSTAPGARSYAAKRKAPSQPSGNAMSPLRRGSLGPRPRTPASTGNVGASTSSAAESNTQTLFTSILAPPPPNQARTILNANDPPLAAPVRPAMSPKVRNLNNSKAVKSIAESTRAHAKSSRRQPDKRKDKGKSRKAVDGDGDVDMEAAATLTSLLLHHRPSIAGSASSPRSSIDGSEVGTPYSQQPQSARSSFSSILPSNNASNASTSYRSKTPPRSLNSTVQQQQQQGQTTPHPAPTDNEAADLMLFLATSPSPARPTTSKDARDAAAFRVLAHPSINPSNSNMMRANPRVLFPTQGEFPDDPGVAHRSSSGTGIGLARSDSFANPSISSNQIDTEVQGYHTATEKTRQQHTPVQQSQQQLQASSLTQGAHLLPPPSIPPSQRHTASSFPSSPSSLRNESSPRPEHPVAGGQSDFNFGEYIHASPTRPGSGSGHSISSQKANLGLRADVGRKLFEEEQVRLQQMRRPEDRNLEAGIDLVRT</sequence>
<feature type="compositionally biased region" description="Polar residues" evidence="1">
    <location>
        <begin position="526"/>
        <end position="540"/>
    </location>
</feature>
<feature type="region of interest" description="Disordered" evidence="1">
    <location>
        <begin position="259"/>
        <end position="337"/>
    </location>
</feature>
<dbReference type="EMBL" id="JAOTPV010000010">
    <property type="protein sequence ID" value="KAJ4477366.1"/>
    <property type="molecule type" value="Genomic_DNA"/>
</dbReference>
<feature type="region of interest" description="Disordered" evidence="1">
    <location>
        <begin position="1"/>
        <end position="239"/>
    </location>
</feature>
<feature type="compositionally biased region" description="Low complexity" evidence="1">
    <location>
        <begin position="124"/>
        <end position="138"/>
    </location>
</feature>
<name>A0A9W9AA98_9AGAR</name>
<feature type="compositionally biased region" description="Polar residues" evidence="1">
    <location>
        <begin position="73"/>
        <end position="102"/>
    </location>
</feature>
<dbReference type="AlphaFoldDB" id="A0A9W9AA98"/>
<evidence type="ECO:0000313" key="2">
    <source>
        <dbReference type="EMBL" id="KAJ4477366.1"/>
    </source>
</evidence>
<feature type="compositionally biased region" description="Low complexity" evidence="1">
    <location>
        <begin position="486"/>
        <end position="498"/>
    </location>
</feature>
<feature type="region of interest" description="Disordered" evidence="1">
    <location>
        <begin position="442"/>
        <end position="542"/>
    </location>
</feature>
<feature type="region of interest" description="Disordered" evidence="1">
    <location>
        <begin position="395"/>
        <end position="429"/>
    </location>
</feature>
<evidence type="ECO:0000256" key="1">
    <source>
        <dbReference type="SAM" id="MobiDB-lite"/>
    </source>
</evidence>
<gene>
    <name evidence="2" type="ORF">J3R30DRAFT_3291395</name>
</gene>
<dbReference type="OrthoDB" id="2163387at2759"/>
<accession>A0A9W9AA98</accession>
<keyword evidence="3" id="KW-1185">Reference proteome</keyword>
<feature type="compositionally biased region" description="Low complexity" evidence="1">
    <location>
        <begin position="449"/>
        <end position="467"/>
    </location>
</feature>
<evidence type="ECO:0000313" key="3">
    <source>
        <dbReference type="Proteomes" id="UP001150266"/>
    </source>
</evidence>
<protein>
    <submittedName>
        <fullName evidence="2">Uncharacterized protein</fullName>
    </submittedName>
</protein>
<feature type="compositionally biased region" description="Polar residues" evidence="1">
    <location>
        <begin position="279"/>
        <end position="320"/>
    </location>
</feature>
<feature type="compositionally biased region" description="Low complexity" evidence="1">
    <location>
        <begin position="28"/>
        <end position="39"/>
    </location>
</feature>
<comment type="caution">
    <text evidence="2">The sequence shown here is derived from an EMBL/GenBank/DDBJ whole genome shotgun (WGS) entry which is preliminary data.</text>
</comment>
<dbReference type="Proteomes" id="UP001150266">
    <property type="component" value="Unassembled WGS sequence"/>
</dbReference>
<reference evidence="2" key="1">
    <citation type="submission" date="2022-08" db="EMBL/GenBank/DDBJ databases">
        <title>A Global Phylogenomic Analysis of the Shiitake Genus Lentinula.</title>
        <authorList>
            <consortium name="DOE Joint Genome Institute"/>
            <person name="Sierra-Patev S."/>
            <person name="Min B."/>
            <person name="Naranjo-Ortiz M."/>
            <person name="Looney B."/>
            <person name="Konkel Z."/>
            <person name="Slot J.C."/>
            <person name="Sakamoto Y."/>
            <person name="Steenwyk J.L."/>
            <person name="Rokas A."/>
            <person name="Carro J."/>
            <person name="Camarero S."/>
            <person name="Ferreira P."/>
            <person name="Molpeceres G."/>
            <person name="Ruiz-Duenas F.J."/>
            <person name="Serrano A."/>
            <person name="Henrissat B."/>
            <person name="Drula E."/>
            <person name="Hughes K.W."/>
            <person name="Mata J.L."/>
            <person name="Ishikawa N.K."/>
            <person name="Vargas-Isla R."/>
            <person name="Ushijima S."/>
            <person name="Smith C.A."/>
            <person name="Ahrendt S."/>
            <person name="Andreopoulos W."/>
            <person name="He G."/>
            <person name="Labutti K."/>
            <person name="Lipzen A."/>
            <person name="Ng V."/>
            <person name="Riley R."/>
            <person name="Sandor L."/>
            <person name="Barry K."/>
            <person name="Martinez A.T."/>
            <person name="Xiao Y."/>
            <person name="Gibbons J.G."/>
            <person name="Terashima K."/>
            <person name="Grigoriev I.V."/>
            <person name="Hibbett D.S."/>
        </authorList>
    </citation>
    <scope>NUCLEOTIDE SEQUENCE</scope>
    <source>
        <strain evidence="2">JLM2183</strain>
    </source>
</reference>
<proteinExistence type="predicted"/>